<dbReference type="SUPFAM" id="SSF52980">
    <property type="entry name" value="Restriction endonuclease-like"/>
    <property type="match status" value="1"/>
</dbReference>
<proteinExistence type="predicted"/>
<dbReference type="Gene3D" id="3.40.960.10">
    <property type="entry name" value="VSR Endonuclease"/>
    <property type="match status" value="1"/>
</dbReference>
<name>A0ABP8LQV4_9MICO</name>
<dbReference type="InterPro" id="IPR011335">
    <property type="entry name" value="Restrct_endonuc-II-like"/>
</dbReference>
<sequence length="305" mass="33783">MGRRGSELAEERLRRSSVHGVFTLAMAHEAGLTRAAVRHPTDHGRWRHVVGHAYVDTARPIERKMTEVRRRAVGAALSWPGSVVGLGTAALLHGLPVQDDGHTHVIVTDRRRSMAGLVPHRLQVAPTDVRTWAGFSLTSRRRTVVDCLMLLARAEAERLMAWVRTRDVLSGAELRRVAEVRAGHRGVAQLRSLIAATEEGALSELERLLHRLLHEAGIIGWAANERIVVGGRIVARADVLFAAESVIVEVDGRAFHTDFEGDRARLNTLTLAGFTVLRFTWTQLTERPAEVVGQIRAALREPRTR</sequence>
<protein>
    <submittedName>
        <fullName evidence="2">Type IV toxin-antitoxin system AbiEi family antitoxin domain-containing protein</fullName>
    </submittedName>
</protein>
<organism evidence="2 3">
    <name type="scientific">Georgenia halophila</name>
    <dbReference type="NCBI Taxonomy" id="620889"/>
    <lineage>
        <taxon>Bacteria</taxon>
        <taxon>Bacillati</taxon>
        <taxon>Actinomycetota</taxon>
        <taxon>Actinomycetes</taxon>
        <taxon>Micrococcales</taxon>
        <taxon>Bogoriellaceae</taxon>
        <taxon>Georgenia</taxon>
    </lineage>
</organism>
<evidence type="ECO:0000313" key="2">
    <source>
        <dbReference type="EMBL" id="GAA4434366.1"/>
    </source>
</evidence>
<feature type="domain" description="DUF559" evidence="1">
    <location>
        <begin position="203"/>
        <end position="299"/>
    </location>
</feature>
<dbReference type="EMBL" id="BAABGN010000028">
    <property type="protein sequence ID" value="GAA4434366.1"/>
    <property type="molecule type" value="Genomic_DNA"/>
</dbReference>
<dbReference type="Proteomes" id="UP001500622">
    <property type="component" value="Unassembled WGS sequence"/>
</dbReference>
<dbReference type="Pfam" id="PF04480">
    <property type="entry name" value="DUF559"/>
    <property type="match status" value="1"/>
</dbReference>
<gene>
    <name evidence="2" type="ORF">GCM10023169_41890</name>
</gene>
<comment type="caution">
    <text evidence="2">The sequence shown here is derived from an EMBL/GenBank/DDBJ whole genome shotgun (WGS) entry which is preliminary data.</text>
</comment>
<accession>A0ABP8LQV4</accession>
<reference evidence="3" key="1">
    <citation type="journal article" date="2019" name="Int. J. Syst. Evol. Microbiol.">
        <title>The Global Catalogue of Microorganisms (GCM) 10K type strain sequencing project: providing services to taxonomists for standard genome sequencing and annotation.</title>
        <authorList>
            <consortium name="The Broad Institute Genomics Platform"/>
            <consortium name="The Broad Institute Genome Sequencing Center for Infectious Disease"/>
            <person name="Wu L."/>
            <person name="Ma J."/>
        </authorList>
    </citation>
    <scope>NUCLEOTIDE SEQUENCE [LARGE SCALE GENOMIC DNA]</scope>
    <source>
        <strain evidence="3">JCM 17810</strain>
    </source>
</reference>
<evidence type="ECO:0000313" key="3">
    <source>
        <dbReference type="Proteomes" id="UP001500622"/>
    </source>
</evidence>
<dbReference type="InterPro" id="IPR007569">
    <property type="entry name" value="DUF559"/>
</dbReference>
<keyword evidence="3" id="KW-1185">Reference proteome</keyword>
<evidence type="ECO:0000259" key="1">
    <source>
        <dbReference type="Pfam" id="PF04480"/>
    </source>
</evidence>